<dbReference type="EMBL" id="QWGB01000014">
    <property type="protein sequence ID" value="RIJ20468.1"/>
    <property type="molecule type" value="Genomic_DNA"/>
</dbReference>
<name>A0A399QNK2_9PROT</name>
<dbReference type="RefSeq" id="WP_119380784.1">
    <property type="nucleotide sequence ID" value="NZ_QWGB01000014.1"/>
</dbReference>
<evidence type="ECO:0000256" key="4">
    <source>
        <dbReference type="PIRSR" id="PIRSR000390-2"/>
    </source>
</evidence>
<dbReference type="GO" id="GO:0030170">
    <property type="term" value="F:pyridoxal phosphate binding"/>
    <property type="evidence" value="ECO:0007669"/>
    <property type="project" value="UniProtKB-ARBA"/>
</dbReference>
<evidence type="ECO:0000313" key="7">
    <source>
        <dbReference type="Proteomes" id="UP000265431"/>
    </source>
</evidence>
<comment type="similarity">
    <text evidence="2 5">Belongs to the DegT/DnrJ/EryC1 family.</text>
</comment>
<evidence type="ECO:0000256" key="1">
    <source>
        <dbReference type="ARBA" id="ARBA00022898"/>
    </source>
</evidence>
<keyword evidence="6" id="KW-0808">Transferase</keyword>
<keyword evidence="7" id="KW-1185">Reference proteome</keyword>
<sequence>MIAFVDLAAQQERIRADLNRRIADVLSHGRYILGPEVAELEERLAAYVGVRNCLTCANGTDALQIALMAIGVGPGDEVITPSFSYFATAETVAVLGAKPVFADVDPETCLVNVKDIEARITERTRAIIPVSLYGQCADMSAINSIAERHRLTVIEDAAQSFGATQNGQKSCSLSRIACTSFFPSKPLGCYGDGGAVFTNDDSLAPILRQIARHGQERRYHHVRIGINSRLDTIQAAILLAKLDVFDDEVVRRDKAARLYDEHLSGLDLQLPAVHPGNTSVWAQYTVQCDNRNSLAEQLKRAGIPTTVHYPLPLHRQPAFAVDAVYLDSERLANQVLSLPMHADLEPSDIAMIADAVRTSLQQQHV</sequence>
<dbReference type="InterPro" id="IPR000653">
    <property type="entry name" value="DegT/StrS_aminotransferase"/>
</dbReference>
<dbReference type="GO" id="GO:0008483">
    <property type="term" value="F:transaminase activity"/>
    <property type="evidence" value="ECO:0007669"/>
    <property type="project" value="UniProtKB-KW"/>
</dbReference>
<evidence type="ECO:0000256" key="2">
    <source>
        <dbReference type="ARBA" id="ARBA00037999"/>
    </source>
</evidence>
<reference evidence="6 7" key="1">
    <citation type="submission" date="2018-08" db="EMBL/GenBank/DDBJ databases">
        <title>Henriciella mobilis sp. nov., isolated from seawater.</title>
        <authorList>
            <person name="Cheng H."/>
            <person name="Wu Y.-H."/>
            <person name="Xu X.-W."/>
            <person name="Guo L.-L."/>
        </authorList>
    </citation>
    <scope>NUCLEOTIDE SEQUENCE [LARGE SCALE GENOMIC DNA]</scope>
    <source>
        <strain evidence="6 7">CCUG66934</strain>
    </source>
</reference>
<dbReference type="CDD" id="cd00616">
    <property type="entry name" value="AHBA_syn"/>
    <property type="match status" value="1"/>
</dbReference>
<proteinExistence type="inferred from homology"/>
<dbReference type="SUPFAM" id="SSF53383">
    <property type="entry name" value="PLP-dependent transferases"/>
    <property type="match status" value="1"/>
</dbReference>
<evidence type="ECO:0000256" key="5">
    <source>
        <dbReference type="RuleBase" id="RU004508"/>
    </source>
</evidence>
<dbReference type="PANTHER" id="PTHR30244">
    <property type="entry name" value="TRANSAMINASE"/>
    <property type="match status" value="1"/>
</dbReference>
<dbReference type="PIRSF" id="PIRSF000390">
    <property type="entry name" value="PLP_StrS"/>
    <property type="match status" value="1"/>
</dbReference>
<dbReference type="InterPro" id="IPR015424">
    <property type="entry name" value="PyrdxlP-dep_Trfase"/>
</dbReference>
<feature type="modified residue" description="N6-(pyridoxal phosphate)lysine" evidence="4">
    <location>
        <position position="185"/>
    </location>
</feature>
<dbReference type="Gene3D" id="3.40.640.10">
    <property type="entry name" value="Type I PLP-dependent aspartate aminotransferase-like (Major domain)"/>
    <property type="match status" value="1"/>
</dbReference>
<feature type="active site" description="Proton acceptor" evidence="3">
    <location>
        <position position="185"/>
    </location>
</feature>
<dbReference type="Gene3D" id="3.90.1150.10">
    <property type="entry name" value="Aspartate Aminotransferase, domain 1"/>
    <property type="match status" value="1"/>
</dbReference>
<dbReference type="InterPro" id="IPR015421">
    <property type="entry name" value="PyrdxlP-dep_Trfase_major"/>
</dbReference>
<comment type="caution">
    <text evidence="6">The sequence shown here is derived from an EMBL/GenBank/DDBJ whole genome shotgun (WGS) entry which is preliminary data.</text>
</comment>
<dbReference type="Proteomes" id="UP000265431">
    <property type="component" value="Unassembled WGS sequence"/>
</dbReference>
<keyword evidence="1 4" id="KW-0663">Pyridoxal phosphate</keyword>
<keyword evidence="6" id="KW-0032">Aminotransferase</keyword>
<gene>
    <name evidence="6" type="ORF">D1224_15220</name>
</gene>
<dbReference type="InterPro" id="IPR015422">
    <property type="entry name" value="PyrdxlP-dep_Trfase_small"/>
</dbReference>
<dbReference type="GO" id="GO:0000271">
    <property type="term" value="P:polysaccharide biosynthetic process"/>
    <property type="evidence" value="ECO:0007669"/>
    <property type="project" value="TreeGrafter"/>
</dbReference>
<protein>
    <submittedName>
        <fullName evidence="6">DegT/DnrJ/EryC1/StrS family aminotransferase</fullName>
    </submittedName>
</protein>
<organism evidence="6 7">
    <name type="scientific">Henriciella barbarensis</name>
    <dbReference type="NCBI Taxonomy" id="86342"/>
    <lineage>
        <taxon>Bacteria</taxon>
        <taxon>Pseudomonadati</taxon>
        <taxon>Pseudomonadota</taxon>
        <taxon>Alphaproteobacteria</taxon>
        <taxon>Hyphomonadales</taxon>
        <taxon>Hyphomonadaceae</taxon>
        <taxon>Henriciella</taxon>
    </lineage>
</organism>
<evidence type="ECO:0000313" key="6">
    <source>
        <dbReference type="EMBL" id="RIJ20468.1"/>
    </source>
</evidence>
<accession>A0A399QNK2</accession>
<dbReference type="AlphaFoldDB" id="A0A399QNK2"/>
<dbReference type="PANTHER" id="PTHR30244:SF42">
    <property type="entry name" value="UDP-2-ACETAMIDO-2-DEOXY-3-OXO-D-GLUCURONATE AMINOTRANSFERASE"/>
    <property type="match status" value="1"/>
</dbReference>
<dbReference type="OrthoDB" id="9768668at2"/>
<dbReference type="FunFam" id="3.40.640.10:FF:000089">
    <property type="entry name" value="Aminotransferase, DegT/DnrJ/EryC1/StrS family"/>
    <property type="match status" value="1"/>
</dbReference>
<evidence type="ECO:0000256" key="3">
    <source>
        <dbReference type="PIRSR" id="PIRSR000390-1"/>
    </source>
</evidence>
<dbReference type="Pfam" id="PF01041">
    <property type="entry name" value="DegT_DnrJ_EryC1"/>
    <property type="match status" value="1"/>
</dbReference>